<accession>I4B6X2</accession>
<organism evidence="1 2">
    <name type="scientific">Turneriella parva (strain ATCC BAA-1111 / DSM 21527 / NCTC 11395 / H)</name>
    <name type="common">Leptospira parva</name>
    <dbReference type="NCBI Taxonomy" id="869212"/>
    <lineage>
        <taxon>Bacteria</taxon>
        <taxon>Pseudomonadati</taxon>
        <taxon>Spirochaetota</taxon>
        <taxon>Spirochaetia</taxon>
        <taxon>Leptospirales</taxon>
        <taxon>Leptospiraceae</taxon>
        <taxon>Turneriella</taxon>
    </lineage>
</organism>
<dbReference type="Proteomes" id="UP000006048">
    <property type="component" value="Chromosome"/>
</dbReference>
<evidence type="ECO:0000313" key="2">
    <source>
        <dbReference type="Proteomes" id="UP000006048"/>
    </source>
</evidence>
<dbReference type="InterPro" id="IPR011067">
    <property type="entry name" value="Plasmid_toxin/cell-grow_inhib"/>
</dbReference>
<dbReference type="AlphaFoldDB" id="I4B6X2"/>
<dbReference type="InterPro" id="IPR003477">
    <property type="entry name" value="PemK-like"/>
</dbReference>
<dbReference type="SUPFAM" id="SSF50118">
    <property type="entry name" value="Cell growth inhibitor/plasmid maintenance toxic component"/>
    <property type="match status" value="1"/>
</dbReference>
<dbReference type="GO" id="GO:0003677">
    <property type="term" value="F:DNA binding"/>
    <property type="evidence" value="ECO:0007669"/>
    <property type="project" value="InterPro"/>
</dbReference>
<proteinExistence type="predicted"/>
<dbReference type="OrthoDB" id="129822at2"/>
<reference evidence="1 2" key="1">
    <citation type="submission" date="2012-06" db="EMBL/GenBank/DDBJ databases">
        <title>The complete chromosome of genome of Turneriella parva DSM 21527.</title>
        <authorList>
            <consortium name="US DOE Joint Genome Institute (JGI-PGF)"/>
            <person name="Lucas S."/>
            <person name="Han J."/>
            <person name="Lapidus A."/>
            <person name="Bruce D."/>
            <person name="Goodwin L."/>
            <person name="Pitluck S."/>
            <person name="Peters L."/>
            <person name="Kyrpides N."/>
            <person name="Mavromatis K."/>
            <person name="Ivanova N."/>
            <person name="Mikhailova N."/>
            <person name="Chertkov O."/>
            <person name="Detter J.C."/>
            <person name="Tapia R."/>
            <person name="Han C."/>
            <person name="Land M."/>
            <person name="Hauser L."/>
            <person name="Markowitz V."/>
            <person name="Cheng J.-F."/>
            <person name="Hugenholtz P."/>
            <person name="Woyke T."/>
            <person name="Wu D."/>
            <person name="Gronow S."/>
            <person name="Wellnitz S."/>
            <person name="Brambilla E."/>
            <person name="Klenk H.-P."/>
            <person name="Eisen J.A."/>
        </authorList>
    </citation>
    <scope>NUCLEOTIDE SEQUENCE [LARGE SCALE GENOMIC DNA]</scope>
    <source>
        <strain evidence="2">ATCC BAA-1111 / DSM 21527 / NCTC 11395 / H</strain>
    </source>
</reference>
<dbReference type="STRING" id="869212.Turpa_2387"/>
<protein>
    <recommendedName>
        <fullName evidence="3">Transcriptional modulator of MazE/toxin, MazF</fullName>
    </recommendedName>
</protein>
<sequence>MNHLVQFDVVKVPFPFTELPFMKRRPAVVLSDAAAFQFSAGEGKRVLAMITSSKHKPWPLDTHLSSLKDAGLSQDSLIRLKIFTLDESLILAKIGALSRKDRATLSANLAKLFALEKNA</sequence>
<dbReference type="RefSeq" id="WP_014803535.1">
    <property type="nucleotide sequence ID" value="NC_018020.1"/>
</dbReference>
<keyword evidence="2" id="KW-1185">Reference proteome</keyword>
<dbReference type="Pfam" id="PF02452">
    <property type="entry name" value="PemK_toxin"/>
    <property type="match status" value="1"/>
</dbReference>
<gene>
    <name evidence="1" type="ordered locus">Turpa_2387</name>
</gene>
<evidence type="ECO:0008006" key="3">
    <source>
        <dbReference type="Google" id="ProtNLM"/>
    </source>
</evidence>
<name>I4B6X2_TURPD</name>
<dbReference type="HOGENOM" id="CLU_121823_6_3_12"/>
<evidence type="ECO:0000313" key="1">
    <source>
        <dbReference type="EMBL" id="AFM13029.1"/>
    </source>
</evidence>
<dbReference type="KEGG" id="tpx:Turpa_2387"/>
<dbReference type="EMBL" id="CP002959">
    <property type="protein sequence ID" value="AFM13029.1"/>
    <property type="molecule type" value="Genomic_DNA"/>
</dbReference>
<dbReference type="Gene3D" id="2.30.30.110">
    <property type="match status" value="1"/>
</dbReference>